<dbReference type="AlphaFoldDB" id="K0TLK8"/>
<accession>K0TLK8</accession>
<keyword evidence="3" id="KW-1185">Reference proteome</keyword>
<protein>
    <submittedName>
        <fullName evidence="2">Uncharacterized protein</fullName>
    </submittedName>
</protein>
<keyword evidence="1" id="KW-0732">Signal</keyword>
<dbReference type="Proteomes" id="UP000266841">
    <property type="component" value="Unassembled WGS sequence"/>
</dbReference>
<reference evidence="2 3" key="1">
    <citation type="journal article" date="2012" name="Genome Biol.">
        <title>Genome and low-iron response of an oceanic diatom adapted to chronic iron limitation.</title>
        <authorList>
            <person name="Lommer M."/>
            <person name="Specht M."/>
            <person name="Roy A.S."/>
            <person name="Kraemer L."/>
            <person name="Andreson R."/>
            <person name="Gutowska M.A."/>
            <person name="Wolf J."/>
            <person name="Bergner S.V."/>
            <person name="Schilhabel M.B."/>
            <person name="Klostermeier U.C."/>
            <person name="Beiko R.G."/>
            <person name="Rosenstiel P."/>
            <person name="Hippler M."/>
            <person name="Laroche J."/>
        </authorList>
    </citation>
    <scope>NUCLEOTIDE SEQUENCE [LARGE SCALE GENOMIC DNA]</scope>
    <source>
        <strain evidence="2 3">CCMP1005</strain>
    </source>
</reference>
<name>K0TLK8_THAOC</name>
<proteinExistence type="predicted"/>
<comment type="caution">
    <text evidence="2">The sequence shown here is derived from an EMBL/GenBank/DDBJ whole genome shotgun (WGS) entry which is preliminary data.</text>
</comment>
<evidence type="ECO:0000256" key="1">
    <source>
        <dbReference type="SAM" id="SignalP"/>
    </source>
</evidence>
<evidence type="ECO:0000313" key="2">
    <source>
        <dbReference type="EMBL" id="EJK71942.1"/>
    </source>
</evidence>
<sequence>SLSLSLFSLSLSLSLSPAILSNHKTKPKGQVTVINDTLSRQPTRARTDLAHALKFGTKELPKGEAVKYPHRGGGALSGYCPTSPLGLASSHGALRWRKRHPVGLGQLGRHNDDREIFASLRLCNWLSSLHRDHANLLCILKRNVLSFSGQDMTSCRMRTP</sequence>
<feature type="chain" id="PRO_5003841208" evidence="1">
    <location>
        <begin position="22"/>
        <end position="160"/>
    </location>
</feature>
<feature type="non-terminal residue" evidence="2">
    <location>
        <position position="1"/>
    </location>
</feature>
<dbReference type="EMBL" id="AGNL01006566">
    <property type="protein sequence ID" value="EJK71942.1"/>
    <property type="molecule type" value="Genomic_DNA"/>
</dbReference>
<organism evidence="2 3">
    <name type="scientific">Thalassiosira oceanica</name>
    <name type="common">Marine diatom</name>
    <dbReference type="NCBI Taxonomy" id="159749"/>
    <lineage>
        <taxon>Eukaryota</taxon>
        <taxon>Sar</taxon>
        <taxon>Stramenopiles</taxon>
        <taxon>Ochrophyta</taxon>
        <taxon>Bacillariophyta</taxon>
        <taxon>Coscinodiscophyceae</taxon>
        <taxon>Thalassiosirophycidae</taxon>
        <taxon>Thalassiosirales</taxon>
        <taxon>Thalassiosiraceae</taxon>
        <taxon>Thalassiosira</taxon>
    </lineage>
</organism>
<feature type="signal peptide" evidence="1">
    <location>
        <begin position="1"/>
        <end position="21"/>
    </location>
</feature>
<gene>
    <name evidence="2" type="ORF">THAOC_06573</name>
</gene>
<evidence type="ECO:0000313" key="3">
    <source>
        <dbReference type="Proteomes" id="UP000266841"/>
    </source>
</evidence>